<dbReference type="EMBL" id="RBIM01000005">
    <property type="protein sequence ID" value="RKQ95949.1"/>
    <property type="molecule type" value="Genomic_DNA"/>
</dbReference>
<proteinExistence type="predicted"/>
<reference evidence="1 2" key="1">
    <citation type="submission" date="2018-10" db="EMBL/GenBank/DDBJ databases">
        <title>Genomic Encyclopedia of Type Strains, Phase IV (KMG-IV): sequencing the most valuable type-strain genomes for metagenomic binning, comparative biology and taxonomic classification.</title>
        <authorList>
            <person name="Goeker M."/>
        </authorList>
    </citation>
    <scope>NUCLEOTIDE SEQUENCE [LARGE SCALE GENOMIC DNA]</scope>
    <source>
        <strain evidence="1 2">DSM 4734</strain>
    </source>
</reference>
<dbReference type="Proteomes" id="UP000273675">
    <property type="component" value="Unassembled WGS sequence"/>
</dbReference>
<organism evidence="1 2">
    <name type="scientific">Maricaulis maris</name>
    <dbReference type="NCBI Taxonomy" id="74318"/>
    <lineage>
        <taxon>Bacteria</taxon>
        <taxon>Pseudomonadati</taxon>
        <taxon>Pseudomonadota</taxon>
        <taxon>Alphaproteobacteria</taxon>
        <taxon>Maricaulales</taxon>
        <taxon>Maricaulaceae</taxon>
        <taxon>Maricaulis</taxon>
    </lineage>
</organism>
<comment type="caution">
    <text evidence="1">The sequence shown here is derived from an EMBL/GenBank/DDBJ whole genome shotgun (WGS) entry which is preliminary data.</text>
</comment>
<sequence>MVNARGWARTRAAMKFEIEETLHGPKRVAEMTSLAMDGQRNWRHRGHLGPSDGTRGKMRTRSVAALAVRAWASSLGFPPRESEQLGQATAASVLYAAIINSPSTLKVEGTRSAVAEFFAQYSEHDHIARGVSGLGDTQQVISITWADNGPPELNKNVPGANELDEVIAMRQLNLIALGDWVADQADHPLFLIKALDA</sequence>
<evidence type="ECO:0000313" key="2">
    <source>
        <dbReference type="Proteomes" id="UP000273675"/>
    </source>
</evidence>
<gene>
    <name evidence="1" type="ORF">C7435_2194</name>
</gene>
<dbReference type="AlphaFoldDB" id="A0A495D2E9"/>
<protein>
    <submittedName>
        <fullName evidence="1">Uncharacterized protein</fullName>
    </submittedName>
</protein>
<accession>A0A495D2E9</accession>
<evidence type="ECO:0000313" key="1">
    <source>
        <dbReference type="EMBL" id="RKQ95949.1"/>
    </source>
</evidence>
<name>A0A495D2E9_9PROT</name>